<keyword evidence="3" id="KW-0687">Ribonucleoprotein</keyword>
<evidence type="ECO:0000256" key="1">
    <source>
        <dbReference type="ARBA" id="ARBA00009083"/>
    </source>
</evidence>
<dbReference type="PANTHER" id="PTHR19836:SF19">
    <property type="entry name" value="SMALL RIBOSOMAL SUBUNIT PROTEIN US14M"/>
    <property type="match status" value="1"/>
</dbReference>
<evidence type="ECO:0000256" key="2">
    <source>
        <dbReference type="ARBA" id="ARBA00022980"/>
    </source>
</evidence>
<reference evidence="6" key="3">
    <citation type="submission" date="2016-06" db="UniProtKB">
        <authorList>
            <consortium name="WormBaseParasite"/>
        </authorList>
    </citation>
    <scope>IDENTIFICATION</scope>
</reference>
<evidence type="ECO:0000256" key="3">
    <source>
        <dbReference type="ARBA" id="ARBA00023274"/>
    </source>
</evidence>
<proteinExistence type="inferred from homology"/>
<keyword evidence="2" id="KW-0689">Ribosomal protein</keyword>
<evidence type="ECO:0000256" key="4">
    <source>
        <dbReference type="SAM" id="MobiDB-lite"/>
    </source>
</evidence>
<feature type="compositionally biased region" description="Polar residues" evidence="4">
    <location>
        <begin position="103"/>
        <end position="116"/>
    </location>
</feature>
<dbReference type="GO" id="GO:0003735">
    <property type="term" value="F:structural constituent of ribosome"/>
    <property type="evidence" value="ECO:0007669"/>
    <property type="project" value="InterPro"/>
</dbReference>
<evidence type="ECO:0000313" key="5">
    <source>
        <dbReference type="Proteomes" id="UP000050741"/>
    </source>
</evidence>
<organism evidence="5 6">
    <name type="scientific">Globodera pallida</name>
    <name type="common">Potato cyst nematode worm</name>
    <name type="synonym">Heterodera pallida</name>
    <dbReference type="NCBI Taxonomy" id="36090"/>
    <lineage>
        <taxon>Eukaryota</taxon>
        <taxon>Metazoa</taxon>
        <taxon>Ecdysozoa</taxon>
        <taxon>Nematoda</taxon>
        <taxon>Chromadorea</taxon>
        <taxon>Rhabditida</taxon>
        <taxon>Tylenchina</taxon>
        <taxon>Tylenchomorpha</taxon>
        <taxon>Tylenchoidea</taxon>
        <taxon>Heteroderidae</taxon>
        <taxon>Heteroderinae</taxon>
        <taxon>Globodera</taxon>
    </lineage>
</organism>
<sequence>MQRKGYQTEGDVIWKIFKRFLGFMNHVENRTVEADEEEQAIDSDFKMEFDSSDEEGREMEQSRVLEERAKHRHCAKNDGSVLMRSALSRRVFSSLLRPCRSLTTASSDNGAQSNFNADEETPEELNTPPEGDGKTEPADADNRPKDRNRFDYNSETLKELGFDAFPYYIERAWWKEGYRMTFWSHWDMLRDIKRRRTVAEWGPLRMRYKALKTNNILPQAIINEFQERMNKMPRRANPNLVIQMCQFTARRRGKLNKFRLNRHIFRQITDRGELSGTQRASW</sequence>
<dbReference type="SUPFAM" id="SSF57716">
    <property type="entry name" value="Glucocorticoid receptor-like (DNA-binding domain)"/>
    <property type="match status" value="1"/>
</dbReference>
<dbReference type="Proteomes" id="UP000050741">
    <property type="component" value="Unassembled WGS sequence"/>
</dbReference>
<dbReference type="Pfam" id="PF00253">
    <property type="entry name" value="Ribosomal_S14"/>
    <property type="match status" value="1"/>
</dbReference>
<reference evidence="5" key="1">
    <citation type="submission" date="2013-12" db="EMBL/GenBank/DDBJ databases">
        <authorList>
            <person name="Aslett M."/>
        </authorList>
    </citation>
    <scope>NUCLEOTIDE SEQUENCE [LARGE SCALE GENOMIC DNA]</scope>
    <source>
        <strain evidence="5">Lindley</strain>
    </source>
</reference>
<reference evidence="5" key="2">
    <citation type="submission" date="2014-05" db="EMBL/GenBank/DDBJ databases">
        <title>The genome and life-stage specific transcriptomes of Globodera pallida elucidate key aspects of plant parasitism by a cyst nematode.</title>
        <authorList>
            <person name="Cotton J.A."/>
            <person name="Lilley C.J."/>
            <person name="Jones L.M."/>
            <person name="Kikuchi T."/>
            <person name="Reid A.J."/>
            <person name="Thorpe P."/>
            <person name="Tsai I.J."/>
            <person name="Beasley H."/>
            <person name="Blok V."/>
            <person name="Cock P.J.A."/>
            <person name="Van den Akker S.E."/>
            <person name="Holroyd N."/>
            <person name="Hunt M."/>
            <person name="Mantelin S."/>
            <person name="Naghra H."/>
            <person name="Pain A."/>
            <person name="Palomares-Rius J.E."/>
            <person name="Zarowiecki M."/>
            <person name="Berriman M."/>
            <person name="Jones J.T."/>
            <person name="Urwin P.E."/>
        </authorList>
    </citation>
    <scope>NUCLEOTIDE SEQUENCE [LARGE SCALE GENOMIC DNA]</scope>
    <source>
        <strain evidence="5">Lindley</strain>
    </source>
</reference>
<keyword evidence="5" id="KW-1185">Reference proteome</keyword>
<feature type="compositionally biased region" description="Basic and acidic residues" evidence="4">
    <location>
        <begin position="131"/>
        <end position="149"/>
    </location>
</feature>
<dbReference type="GO" id="GO:0006412">
    <property type="term" value="P:translation"/>
    <property type="evidence" value="ECO:0007669"/>
    <property type="project" value="InterPro"/>
</dbReference>
<dbReference type="PANTHER" id="PTHR19836">
    <property type="entry name" value="30S RIBOSOMAL PROTEIN S14"/>
    <property type="match status" value="1"/>
</dbReference>
<dbReference type="AlphaFoldDB" id="A0A183BSH5"/>
<comment type="similarity">
    <text evidence="1">Belongs to the universal ribosomal protein uS14 family.</text>
</comment>
<protein>
    <submittedName>
        <fullName evidence="6">Ribosomal protein S14p/S29e</fullName>
    </submittedName>
</protein>
<accession>A0A183BSH5</accession>
<evidence type="ECO:0000313" key="6">
    <source>
        <dbReference type="WBParaSite" id="GPLIN_000356100"/>
    </source>
</evidence>
<dbReference type="InterPro" id="IPR001209">
    <property type="entry name" value="Ribosomal_uS14"/>
</dbReference>
<name>A0A183BSH5_GLOPA</name>
<dbReference type="Gene3D" id="1.10.287.1480">
    <property type="match status" value="1"/>
</dbReference>
<dbReference type="WBParaSite" id="GPLIN_000356100">
    <property type="protein sequence ID" value="GPLIN_000356100"/>
    <property type="gene ID" value="GPLIN_000356100"/>
</dbReference>
<dbReference type="GO" id="GO:0005763">
    <property type="term" value="C:mitochondrial small ribosomal subunit"/>
    <property type="evidence" value="ECO:0007669"/>
    <property type="project" value="TreeGrafter"/>
</dbReference>
<feature type="region of interest" description="Disordered" evidence="4">
    <location>
        <begin position="103"/>
        <end position="149"/>
    </location>
</feature>